<evidence type="ECO:0000313" key="4">
    <source>
        <dbReference type="Proteomes" id="UP001549204"/>
    </source>
</evidence>
<evidence type="ECO:0000259" key="1">
    <source>
        <dbReference type="Pfam" id="PF13362"/>
    </source>
</evidence>
<name>A0ABV2GNR6_9HYPH</name>
<keyword evidence="4" id="KW-1185">Reference proteome</keyword>
<dbReference type="Proteomes" id="UP001549204">
    <property type="component" value="Unassembled WGS sequence"/>
</dbReference>
<feature type="domain" description="DUF7146" evidence="2">
    <location>
        <begin position="119"/>
        <end position="225"/>
    </location>
</feature>
<protein>
    <recommendedName>
        <fullName evidence="5">DNA primase</fullName>
    </recommendedName>
</protein>
<evidence type="ECO:0000259" key="2">
    <source>
        <dbReference type="Pfam" id="PF23639"/>
    </source>
</evidence>
<evidence type="ECO:0008006" key="5">
    <source>
        <dbReference type="Google" id="ProtNLM"/>
    </source>
</evidence>
<dbReference type="InterPro" id="IPR055570">
    <property type="entry name" value="DUF7146"/>
</dbReference>
<dbReference type="EMBL" id="JBEPMC010000004">
    <property type="protein sequence ID" value="MET3579936.1"/>
    <property type="molecule type" value="Genomic_DNA"/>
</dbReference>
<feature type="domain" description="Toprim" evidence="1">
    <location>
        <begin position="232"/>
        <end position="318"/>
    </location>
</feature>
<proteinExistence type="predicted"/>
<dbReference type="RefSeq" id="WP_354491473.1">
    <property type="nucleotide sequence ID" value="NZ_JBEPMC010000004.1"/>
</dbReference>
<sequence>MREPPHELARRLADRAEAVCRHYLSNGRRQGNYWTVGDVRNTPGRSMFVRLADSARGSAGHWTDAATGEHGDLLDVVREALGLRAFADVAKEARAFLGLSHEAARLASPVRQSVQAPAGSSEAARRLVGMSQPIIGTIVETYLRERGITTLHGTGSLRFHPRCYYRPDDHGPTETWPAMIAAVTDLDGRLTGAHRTWLAPDGLGKAPVDTPRRAMGDLLGNAVRFGVPGSVMAAGEGIETTLSLRCALPDMSMAAALSAAHLAAILFPPTLNRLYIIRDNDPAGDGARDSLIERAIDAGIEAIVLSPRMEDFNDDLRYLGLAALRKSVADQLVRRDRYRFLERVA</sequence>
<evidence type="ECO:0000313" key="3">
    <source>
        <dbReference type="EMBL" id="MET3579936.1"/>
    </source>
</evidence>
<organism evidence="3 4">
    <name type="scientific">Mesorhizobium robiniae</name>
    <dbReference type="NCBI Taxonomy" id="559315"/>
    <lineage>
        <taxon>Bacteria</taxon>
        <taxon>Pseudomonadati</taxon>
        <taxon>Pseudomonadota</taxon>
        <taxon>Alphaproteobacteria</taxon>
        <taxon>Hyphomicrobiales</taxon>
        <taxon>Phyllobacteriaceae</taxon>
        <taxon>Mesorhizobium</taxon>
    </lineage>
</organism>
<dbReference type="Pfam" id="PF23639">
    <property type="entry name" value="DUF7146"/>
    <property type="match status" value="1"/>
</dbReference>
<gene>
    <name evidence="3" type="ORF">ABID19_002967</name>
</gene>
<accession>A0ABV2GNR6</accession>
<dbReference type="InterPro" id="IPR006171">
    <property type="entry name" value="TOPRIM_dom"/>
</dbReference>
<reference evidence="3 4" key="1">
    <citation type="submission" date="2024-06" db="EMBL/GenBank/DDBJ databases">
        <title>Genomic Encyclopedia of Type Strains, Phase IV (KMG-IV): sequencing the most valuable type-strain genomes for metagenomic binning, comparative biology and taxonomic classification.</title>
        <authorList>
            <person name="Goeker M."/>
        </authorList>
    </citation>
    <scope>NUCLEOTIDE SEQUENCE [LARGE SCALE GENOMIC DNA]</scope>
    <source>
        <strain evidence="3 4">DSM 100022</strain>
    </source>
</reference>
<dbReference type="Pfam" id="PF13362">
    <property type="entry name" value="Toprim_3"/>
    <property type="match status" value="1"/>
</dbReference>
<comment type="caution">
    <text evidence="3">The sequence shown here is derived from an EMBL/GenBank/DDBJ whole genome shotgun (WGS) entry which is preliminary data.</text>
</comment>